<feature type="transmembrane region" description="Helical" evidence="1">
    <location>
        <begin position="44"/>
        <end position="62"/>
    </location>
</feature>
<comment type="caution">
    <text evidence="2">The sequence shown here is derived from an EMBL/GenBank/DDBJ whole genome shotgun (WGS) entry which is preliminary data.</text>
</comment>
<keyword evidence="3" id="KW-1185">Reference proteome</keyword>
<gene>
    <name evidence="2" type="ORF">ACFSJ0_31205</name>
</gene>
<organism evidence="2 3">
    <name type="scientific">Nonomuraea guangzhouensis</name>
    <dbReference type="NCBI Taxonomy" id="1291555"/>
    <lineage>
        <taxon>Bacteria</taxon>
        <taxon>Bacillati</taxon>
        <taxon>Actinomycetota</taxon>
        <taxon>Actinomycetes</taxon>
        <taxon>Streptosporangiales</taxon>
        <taxon>Streptosporangiaceae</taxon>
        <taxon>Nonomuraea</taxon>
    </lineage>
</organism>
<keyword evidence="1" id="KW-1133">Transmembrane helix</keyword>
<dbReference type="Proteomes" id="UP001597097">
    <property type="component" value="Unassembled WGS sequence"/>
</dbReference>
<name>A0ABW4GGC3_9ACTN</name>
<keyword evidence="1" id="KW-0472">Membrane</keyword>
<protein>
    <submittedName>
        <fullName evidence="2">Uncharacterized protein</fullName>
    </submittedName>
</protein>
<proteinExistence type="predicted"/>
<dbReference type="EMBL" id="JBHUCM010000029">
    <property type="protein sequence ID" value="MFD1541555.1"/>
    <property type="molecule type" value="Genomic_DNA"/>
</dbReference>
<accession>A0ABW4GGC3</accession>
<evidence type="ECO:0000313" key="3">
    <source>
        <dbReference type="Proteomes" id="UP001597097"/>
    </source>
</evidence>
<evidence type="ECO:0000313" key="2">
    <source>
        <dbReference type="EMBL" id="MFD1541555.1"/>
    </source>
</evidence>
<dbReference type="RefSeq" id="WP_219534576.1">
    <property type="nucleotide sequence ID" value="NZ_JAHKRM010000022.1"/>
</dbReference>
<evidence type="ECO:0000256" key="1">
    <source>
        <dbReference type="SAM" id="Phobius"/>
    </source>
</evidence>
<keyword evidence="1" id="KW-0812">Transmembrane</keyword>
<reference evidence="3" key="1">
    <citation type="journal article" date="2019" name="Int. J. Syst. Evol. Microbiol.">
        <title>The Global Catalogue of Microorganisms (GCM) 10K type strain sequencing project: providing services to taxonomists for standard genome sequencing and annotation.</title>
        <authorList>
            <consortium name="The Broad Institute Genomics Platform"/>
            <consortium name="The Broad Institute Genome Sequencing Center for Infectious Disease"/>
            <person name="Wu L."/>
            <person name="Ma J."/>
        </authorList>
    </citation>
    <scope>NUCLEOTIDE SEQUENCE [LARGE SCALE GENOMIC DNA]</scope>
    <source>
        <strain evidence="3">CGMCC 1.15399</strain>
    </source>
</reference>
<sequence length="394" mass="42504">MTRKLEDDLHRVIGSASERAPHAPIDFSARIAARSRRRRTRGQALVAAVAVVIVAGGIGLVARGTSDDSAPIAVRPAQTPASSSTLPDPIEKVWPEAVWKIPAKLPGGRKFQPRAFIDDHTLLLETWESFEKADAVYAYDLDTGQTRKITDISTPKGVYASGYVVGGGRIVWQTIENMRTRFWYVPVSGGEPAAIDTDRAVEGRGDELAVVGDKLAFSLHEGGVFTVPLGGGTVTPVAGADRHHILRWPWVGTPGEYTPDNEPSFEELLNVETGQTSKAVIHPGEQNVRCGVLTCVGRRPGQSPFYRLRDSSQERELPDSTLGLAYDRFMTVPLGQPHGGQALLDLASGKSADLGLRLNAKGEGSSIQPGPTGDGLVAYELKDQYVIIDLTKIR</sequence>